<keyword evidence="5" id="KW-1185">Reference proteome</keyword>
<gene>
    <name evidence="4" type="ORF">F53441_5014</name>
</gene>
<name>A0A8H4KKP4_9HYPO</name>
<keyword evidence="2 3" id="KW-0040">ANK repeat</keyword>
<dbReference type="SUPFAM" id="SSF48403">
    <property type="entry name" value="Ankyrin repeat"/>
    <property type="match status" value="1"/>
</dbReference>
<feature type="repeat" description="ANK" evidence="3">
    <location>
        <begin position="210"/>
        <end position="243"/>
    </location>
</feature>
<dbReference type="InterPro" id="IPR036770">
    <property type="entry name" value="Ankyrin_rpt-contain_sf"/>
</dbReference>
<dbReference type="PROSITE" id="PS50297">
    <property type="entry name" value="ANK_REP_REGION"/>
    <property type="match status" value="2"/>
</dbReference>
<keyword evidence="1" id="KW-0677">Repeat</keyword>
<dbReference type="InterPro" id="IPR002110">
    <property type="entry name" value="Ankyrin_rpt"/>
</dbReference>
<reference evidence="4" key="1">
    <citation type="submission" date="2020-01" db="EMBL/GenBank/DDBJ databases">
        <title>Identification and distribution of gene clusters putatively required for synthesis of sphingolipid metabolism inhibitors in phylogenetically diverse species of the filamentous fungus Fusarium.</title>
        <authorList>
            <person name="Kim H.-S."/>
            <person name="Busman M."/>
            <person name="Brown D.W."/>
            <person name="Divon H."/>
            <person name="Uhlig S."/>
            <person name="Proctor R.H."/>
        </authorList>
    </citation>
    <scope>NUCLEOTIDE SEQUENCE</scope>
    <source>
        <strain evidence="4">NRRL 53441</strain>
    </source>
</reference>
<dbReference type="Gene3D" id="1.25.40.20">
    <property type="entry name" value="Ankyrin repeat-containing domain"/>
    <property type="match status" value="2"/>
</dbReference>
<dbReference type="PANTHER" id="PTHR24198">
    <property type="entry name" value="ANKYRIN REPEAT AND PROTEIN KINASE DOMAIN-CONTAINING PROTEIN"/>
    <property type="match status" value="1"/>
</dbReference>
<protein>
    <submittedName>
        <fullName evidence="4">Putative ankyrin 2,3/unc44</fullName>
    </submittedName>
</protein>
<dbReference type="AlphaFoldDB" id="A0A8H4KKP4"/>
<evidence type="ECO:0000313" key="5">
    <source>
        <dbReference type="Proteomes" id="UP000605986"/>
    </source>
</evidence>
<dbReference type="SMART" id="SM00248">
    <property type="entry name" value="ANK"/>
    <property type="match status" value="7"/>
</dbReference>
<feature type="repeat" description="ANK" evidence="3">
    <location>
        <begin position="76"/>
        <end position="109"/>
    </location>
</feature>
<evidence type="ECO:0000256" key="3">
    <source>
        <dbReference type="PROSITE-ProRule" id="PRU00023"/>
    </source>
</evidence>
<dbReference type="EMBL" id="JAADJG010000200">
    <property type="protein sequence ID" value="KAF4452082.1"/>
    <property type="molecule type" value="Genomic_DNA"/>
</dbReference>
<sequence>MRSIFDAVRQGDVPTVTALLWQSIKQNDRDEHGCTPFWVAVDSGQEKTARIILDLSITHLHSTHSKRNFINVEGPLGQTPLAVAAVRGYSDLVEFLLGEEGIEINSRDSRGETPLSLAVANGHDAVVQKLLQQDDIDLRNTRSGRTPLQLALDNRNLAIAWELVKADERQSPVTRPGRTLLSWASEHDERDVVRLILWTAGTNPNIQDEDGRTPLSRAAENGHASMVLLLLDSADIDVNRKDKTGATPLSRAAENRHASVIQILSGKDRLTLHSLVKEGRLSQIEFILDNNYDVNSRDRQRVGGSKLVEFPDTLPELELEPDIKRRLIHFPSLTDLYSYLRYPMLKSPGPDTYIDHQRTTTGSETCIVVFTRIPDLVKTPNGFLDDKWKDLAIAWTLSDLEGSEISPWQTKVHLSMLQIGWIPDDGLDFFQQFIIHLTESWSLVCKVFAQQLLNQVGYYPTRPDIPSLTRDYSDMINSLDKDSFLR</sequence>
<organism evidence="4 5">
    <name type="scientific">Fusarium austroafricanum</name>
    <dbReference type="NCBI Taxonomy" id="2364996"/>
    <lineage>
        <taxon>Eukaryota</taxon>
        <taxon>Fungi</taxon>
        <taxon>Dikarya</taxon>
        <taxon>Ascomycota</taxon>
        <taxon>Pezizomycotina</taxon>
        <taxon>Sordariomycetes</taxon>
        <taxon>Hypocreomycetidae</taxon>
        <taxon>Hypocreales</taxon>
        <taxon>Nectriaceae</taxon>
        <taxon>Fusarium</taxon>
        <taxon>Fusarium concolor species complex</taxon>
    </lineage>
</organism>
<dbReference type="Proteomes" id="UP000605986">
    <property type="component" value="Unassembled WGS sequence"/>
</dbReference>
<evidence type="ECO:0000256" key="2">
    <source>
        <dbReference type="ARBA" id="ARBA00023043"/>
    </source>
</evidence>
<accession>A0A8H4KKP4</accession>
<dbReference type="PROSITE" id="PS50088">
    <property type="entry name" value="ANK_REPEAT"/>
    <property type="match status" value="3"/>
</dbReference>
<proteinExistence type="predicted"/>
<dbReference type="OrthoDB" id="5428055at2759"/>
<dbReference type="Pfam" id="PF00023">
    <property type="entry name" value="Ank"/>
    <property type="match status" value="1"/>
</dbReference>
<evidence type="ECO:0000313" key="4">
    <source>
        <dbReference type="EMBL" id="KAF4452082.1"/>
    </source>
</evidence>
<evidence type="ECO:0000256" key="1">
    <source>
        <dbReference type="ARBA" id="ARBA00022737"/>
    </source>
</evidence>
<dbReference type="PANTHER" id="PTHR24198:SF165">
    <property type="entry name" value="ANKYRIN REPEAT-CONTAINING PROTEIN-RELATED"/>
    <property type="match status" value="1"/>
</dbReference>
<dbReference type="Pfam" id="PF12796">
    <property type="entry name" value="Ank_2"/>
    <property type="match status" value="2"/>
</dbReference>
<feature type="repeat" description="ANK" evidence="3">
    <location>
        <begin position="110"/>
        <end position="132"/>
    </location>
</feature>
<comment type="caution">
    <text evidence="4">The sequence shown here is derived from an EMBL/GenBank/DDBJ whole genome shotgun (WGS) entry which is preliminary data.</text>
</comment>